<sequence length="148" mass="17265">MKKFNKASLIYGSVGLLLFLLTIPTNFNLIGYNYSFDEESEVFTIQEGYFNKEYTPVHITNDNASTLSLIILSVAKADNIWIMNIFILSMFAAALFLLFNKSFKHSTKFSKKYILLYLVLFISFIIWDIDVNLDSYQEVKHYVNELKR</sequence>
<gene>
    <name evidence="2" type="ORF">ACFQ2J_17225</name>
</gene>
<evidence type="ECO:0008006" key="4">
    <source>
        <dbReference type="Google" id="ProtNLM"/>
    </source>
</evidence>
<protein>
    <recommendedName>
        <fullName evidence="4">DUF4306 domain-containing protein</fullName>
    </recommendedName>
</protein>
<feature type="transmembrane region" description="Helical" evidence="1">
    <location>
        <begin position="80"/>
        <end position="100"/>
    </location>
</feature>
<proteinExistence type="predicted"/>
<keyword evidence="3" id="KW-1185">Reference proteome</keyword>
<reference evidence="3" key="1">
    <citation type="journal article" date="2019" name="Int. J. Syst. Evol. Microbiol.">
        <title>The Global Catalogue of Microorganisms (GCM) 10K type strain sequencing project: providing services to taxonomists for standard genome sequencing and annotation.</title>
        <authorList>
            <consortium name="The Broad Institute Genomics Platform"/>
            <consortium name="The Broad Institute Genome Sequencing Center for Infectious Disease"/>
            <person name="Wu L."/>
            <person name="Ma J."/>
        </authorList>
    </citation>
    <scope>NUCLEOTIDE SEQUENCE [LARGE SCALE GENOMIC DNA]</scope>
    <source>
        <strain evidence="3">CCUG 56607</strain>
    </source>
</reference>
<keyword evidence="1" id="KW-0812">Transmembrane</keyword>
<dbReference type="EMBL" id="JBHTKL010000006">
    <property type="protein sequence ID" value="MFD1020934.1"/>
    <property type="molecule type" value="Genomic_DNA"/>
</dbReference>
<feature type="transmembrane region" description="Helical" evidence="1">
    <location>
        <begin position="112"/>
        <end position="129"/>
    </location>
</feature>
<dbReference type="RefSeq" id="WP_386063489.1">
    <property type="nucleotide sequence ID" value="NZ_JBHTKL010000006.1"/>
</dbReference>
<name>A0ABW3L8I8_9BACI</name>
<feature type="transmembrane region" description="Helical" evidence="1">
    <location>
        <begin position="7"/>
        <end position="27"/>
    </location>
</feature>
<keyword evidence="1" id="KW-1133">Transmembrane helix</keyword>
<evidence type="ECO:0000313" key="3">
    <source>
        <dbReference type="Proteomes" id="UP001596990"/>
    </source>
</evidence>
<organism evidence="2 3">
    <name type="scientific">Thalassobacillus hwangdonensis</name>
    <dbReference type="NCBI Taxonomy" id="546108"/>
    <lineage>
        <taxon>Bacteria</taxon>
        <taxon>Bacillati</taxon>
        <taxon>Bacillota</taxon>
        <taxon>Bacilli</taxon>
        <taxon>Bacillales</taxon>
        <taxon>Bacillaceae</taxon>
        <taxon>Thalassobacillus</taxon>
    </lineage>
</organism>
<dbReference type="Proteomes" id="UP001596990">
    <property type="component" value="Unassembled WGS sequence"/>
</dbReference>
<evidence type="ECO:0000256" key="1">
    <source>
        <dbReference type="SAM" id="Phobius"/>
    </source>
</evidence>
<accession>A0ABW3L8I8</accession>
<keyword evidence="1" id="KW-0472">Membrane</keyword>
<comment type="caution">
    <text evidence="2">The sequence shown here is derived from an EMBL/GenBank/DDBJ whole genome shotgun (WGS) entry which is preliminary data.</text>
</comment>
<evidence type="ECO:0000313" key="2">
    <source>
        <dbReference type="EMBL" id="MFD1020934.1"/>
    </source>
</evidence>